<keyword evidence="2" id="KW-1185">Reference proteome</keyword>
<comment type="caution">
    <text evidence="1">The sequence shown here is derived from an EMBL/GenBank/DDBJ whole genome shotgun (WGS) entry which is preliminary data.</text>
</comment>
<protein>
    <submittedName>
        <fullName evidence="1">Uncharacterized protein</fullName>
    </submittedName>
</protein>
<evidence type="ECO:0000313" key="2">
    <source>
        <dbReference type="Proteomes" id="UP001234297"/>
    </source>
</evidence>
<name>A0ACC2LYC4_PERAE</name>
<dbReference type="Proteomes" id="UP001234297">
    <property type="component" value="Chromosome 3"/>
</dbReference>
<gene>
    <name evidence="1" type="ORF">MRB53_012645</name>
</gene>
<sequence>MQKDSTWTEEEEKALIKAHEAVGNRWTEIAKSIPGRTENSVKNHWNSTKRMQLSKKDQKEAENGSKKSQSSLLEDYIGSKIMGMEQGNESKGKNITADAPSPLLGPEKSHESGGGEADVLDYELLFGEHEYEMDISFLLEWATTSTYPSSSPSNGQTPPMHGSSTGI</sequence>
<organism evidence="1 2">
    <name type="scientific">Persea americana</name>
    <name type="common">Avocado</name>
    <dbReference type="NCBI Taxonomy" id="3435"/>
    <lineage>
        <taxon>Eukaryota</taxon>
        <taxon>Viridiplantae</taxon>
        <taxon>Streptophyta</taxon>
        <taxon>Embryophyta</taxon>
        <taxon>Tracheophyta</taxon>
        <taxon>Spermatophyta</taxon>
        <taxon>Magnoliopsida</taxon>
        <taxon>Magnoliidae</taxon>
        <taxon>Laurales</taxon>
        <taxon>Lauraceae</taxon>
        <taxon>Persea</taxon>
    </lineage>
</organism>
<evidence type="ECO:0000313" key="1">
    <source>
        <dbReference type="EMBL" id="KAJ8638378.1"/>
    </source>
</evidence>
<accession>A0ACC2LYC4</accession>
<dbReference type="EMBL" id="CM056811">
    <property type="protein sequence ID" value="KAJ8638378.1"/>
    <property type="molecule type" value="Genomic_DNA"/>
</dbReference>
<proteinExistence type="predicted"/>
<reference evidence="1 2" key="1">
    <citation type="journal article" date="2022" name="Hortic Res">
        <title>A haplotype resolved chromosomal level avocado genome allows analysis of novel avocado genes.</title>
        <authorList>
            <person name="Nath O."/>
            <person name="Fletcher S.J."/>
            <person name="Hayward A."/>
            <person name="Shaw L.M."/>
            <person name="Masouleh A.K."/>
            <person name="Furtado A."/>
            <person name="Henry R.J."/>
            <person name="Mitter N."/>
        </authorList>
    </citation>
    <scope>NUCLEOTIDE SEQUENCE [LARGE SCALE GENOMIC DNA]</scope>
    <source>
        <strain evidence="2">cv. Hass</strain>
    </source>
</reference>